<proteinExistence type="predicted"/>
<protein>
    <submittedName>
        <fullName evidence="4">Two-component system protein A</fullName>
    </submittedName>
</protein>
<dbReference type="PANTHER" id="PTHR43719">
    <property type="entry name" value="TWO-COMPONENT HISTIDINE KINASE"/>
    <property type="match status" value="1"/>
</dbReference>
<dbReference type="PANTHER" id="PTHR43719:SF11">
    <property type="entry name" value="HISTIDINE KINASE_RESPONSE REGULATOR, PUTATIVE-RELATED"/>
    <property type="match status" value="1"/>
</dbReference>
<reference evidence="4" key="1">
    <citation type="journal article" date="2014" name="Genome Announc.">
        <title>Complete sequencing and chromosome-scale genome assembly of the industrial progenitor strain P2niaD18 from the penicillin producer Penicillium chrysogenum.</title>
        <authorList>
            <person name="Specht T."/>
            <person name="Dahlmann T.A."/>
            <person name="Zadra I."/>
            <person name="Kurnsteiner H."/>
            <person name="Kuck U."/>
        </authorList>
    </citation>
    <scope>NUCLEOTIDE SEQUENCE [LARGE SCALE GENOMIC DNA]</scope>
    <source>
        <strain evidence="4">P2niaD18</strain>
    </source>
</reference>
<organism evidence="4">
    <name type="scientific">Penicillium chrysogenum</name>
    <name type="common">Penicillium notatum</name>
    <dbReference type="NCBI Taxonomy" id="5076"/>
    <lineage>
        <taxon>Eukaryota</taxon>
        <taxon>Fungi</taxon>
        <taxon>Dikarya</taxon>
        <taxon>Ascomycota</taxon>
        <taxon>Pezizomycotina</taxon>
        <taxon>Eurotiomycetes</taxon>
        <taxon>Eurotiomycetidae</taxon>
        <taxon>Eurotiales</taxon>
        <taxon>Aspergillaceae</taxon>
        <taxon>Penicillium</taxon>
        <taxon>Penicillium chrysogenum species complex</taxon>
    </lineage>
</organism>
<dbReference type="GO" id="GO:0016772">
    <property type="term" value="F:transferase activity, transferring phosphorus-containing groups"/>
    <property type="evidence" value="ECO:0007669"/>
    <property type="project" value="InterPro"/>
</dbReference>
<evidence type="ECO:0000259" key="3">
    <source>
        <dbReference type="SMART" id="SM00387"/>
    </source>
</evidence>
<dbReference type="InterPro" id="IPR050956">
    <property type="entry name" value="2C_system_His_kinase"/>
</dbReference>
<gene>
    <name evidence="4" type="ORF">EN45_106860</name>
</gene>
<dbReference type="InterPro" id="IPR011006">
    <property type="entry name" value="CheY-like_superfamily"/>
</dbReference>
<dbReference type="AlphaFoldDB" id="A0A167PP58"/>
<name>A0A167PP58_PENCH</name>
<accession>A0A167PP58</accession>
<sequence length="287" mass="31413">MRHLLKLQSKGDALLVRHRSLAGVWRRIVKNLLGNAMKWTTAGFIEIALSKAKDRSDSQPPLVHLSITDTGRGIAPDFIKHKLFVQFSQEDPLSEGVGLGLSMVQQLVLLLGACQRNYPARNHQNACMPGPQNIYEAIEKTMKWRDSQIQPASPAPDATFSLVSPQTQTGHSPDYSGSDLYDRGTPAYSNDPKSSPEGSSSSTPDHPASKHWLMCSSWTIMKSMSSLVSTSKIREFEREHNIRPSCIMAVTGVSSAGSQDQATTAGIDNYLIKSLSLHALKALMNIA</sequence>
<dbReference type="PRINTS" id="PR00344">
    <property type="entry name" value="BCTRLSENSOR"/>
</dbReference>
<feature type="compositionally biased region" description="Low complexity" evidence="2">
    <location>
        <begin position="189"/>
        <end position="204"/>
    </location>
</feature>
<feature type="domain" description="Histidine kinase/HSP90-like ATPase" evidence="3">
    <location>
        <begin position="20"/>
        <end position="168"/>
    </location>
</feature>
<feature type="compositionally biased region" description="Polar residues" evidence="2">
    <location>
        <begin position="161"/>
        <end position="171"/>
    </location>
</feature>
<dbReference type="Gene3D" id="3.40.50.2300">
    <property type="match status" value="1"/>
</dbReference>
<dbReference type="Proteomes" id="UP000076449">
    <property type="component" value="Chromosome IV"/>
</dbReference>
<evidence type="ECO:0000313" key="4">
    <source>
        <dbReference type="EMBL" id="KZN83585.1"/>
    </source>
</evidence>
<dbReference type="EMBL" id="CM002801">
    <property type="protein sequence ID" value="KZN83585.1"/>
    <property type="molecule type" value="Genomic_DNA"/>
</dbReference>
<dbReference type="InterPro" id="IPR004358">
    <property type="entry name" value="Sig_transdc_His_kin-like_C"/>
</dbReference>
<dbReference type="SUPFAM" id="SSF55874">
    <property type="entry name" value="ATPase domain of HSP90 chaperone/DNA topoisomerase II/histidine kinase"/>
    <property type="match status" value="1"/>
</dbReference>
<evidence type="ECO:0000256" key="1">
    <source>
        <dbReference type="ARBA" id="ARBA00022553"/>
    </source>
</evidence>
<dbReference type="SMART" id="SM00387">
    <property type="entry name" value="HATPase_c"/>
    <property type="match status" value="1"/>
</dbReference>
<evidence type="ECO:0000256" key="2">
    <source>
        <dbReference type="SAM" id="MobiDB-lite"/>
    </source>
</evidence>
<feature type="region of interest" description="Disordered" evidence="2">
    <location>
        <begin position="145"/>
        <end position="208"/>
    </location>
</feature>
<keyword evidence="1" id="KW-0597">Phosphoprotein</keyword>
<dbReference type="InterPro" id="IPR036890">
    <property type="entry name" value="HATPase_C_sf"/>
</dbReference>
<dbReference type="InterPro" id="IPR003594">
    <property type="entry name" value="HATPase_dom"/>
</dbReference>
<dbReference type="Pfam" id="PF02518">
    <property type="entry name" value="HATPase_c"/>
    <property type="match status" value="1"/>
</dbReference>
<dbReference type="SUPFAM" id="SSF52172">
    <property type="entry name" value="CheY-like"/>
    <property type="match status" value="1"/>
</dbReference>
<dbReference type="Gene3D" id="3.30.565.10">
    <property type="entry name" value="Histidine kinase-like ATPase, C-terminal domain"/>
    <property type="match status" value="1"/>
</dbReference>